<evidence type="ECO:0000313" key="2">
    <source>
        <dbReference type="EMBL" id="KAK8890767.1"/>
    </source>
</evidence>
<keyword evidence="3" id="KW-1185">Reference proteome</keyword>
<accession>A0ABR2KI29</accession>
<proteinExistence type="predicted"/>
<evidence type="ECO:0000313" key="3">
    <source>
        <dbReference type="Proteomes" id="UP001470230"/>
    </source>
</evidence>
<feature type="region of interest" description="Disordered" evidence="1">
    <location>
        <begin position="45"/>
        <end position="70"/>
    </location>
</feature>
<sequence length="91" mass="10613">MKNRTCSIPNNRYDRYLNELSDRAWNCMSKTGWDDTLYKFGRARFGKSDDDEESTNDESVNESVDDEPVNKFITDELVDELITNEPVNEPI</sequence>
<name>A0ABR2KI29_9EUKA</name>
<comment type="caution">
    <text evidence="2">The sequence shown here is derived from an EMBL/GenBank/DDBJ whole genome shotgun (WGS) entry which is preliminary data.</text>
</comment>
<evidence type="ECO:0000256" key="1">
    <source>
        <dbReference type="SAM" id="MobiDB-lite"/>
    </source>
</evidence>
<protein>
    <submittedName>
        <fullName evidence="2">Uncharacterized protein</fullName>
    </submittedName>
</protein>
<reference evidence="2 3" key="1">
    <citation type="submission" date="2024-04" db="EMBL/GenBank/DDBJ databases">
        <title>Tritrichomonas musculus Genome.</title>
        <authorList>
            <person name="Alves-Ferreira E."/>
            <person name="Grigg M."/>
            <person name="Lorenzi H."/>
            <person name="Galac M."/>
        </authorList>
    </citation>
    <scope>NUCLEOTIDE SEQUENCE [LARGE SCALE GENOMIC DNA]</scope>
    <source>
        <strain evidence="2 3">EAF2021</strain>
    </source>
</reference>
<dbReference type="EMBL" id="JAPFFF010000005">
    <property type="protein sequence ID" value="KAK8890767.1"/>
    <property type="molecule type" value="Genomic_DNA"/>
</dbReference>
<feature type="compositionally biased region" description="Acidic residues" evidence="1">
    <location>
        <begin position="49"/>
        <end position="67"/>
    </location>
</feature>
<organism evidence="2 3">
    <name type="scientific">Tritrichomonas musculus</name>
    <dbReference type="NCBI Taxonomy" id="1915356"/>
    <lineage>
        <taxon>Eukaryota</taxon>
        <taxon>Metamonada</taxon>
        <taxon>Parabasalia</taxon>
        <taxon>Tritrichomonadida</taxon>
        <taxon>Tritrichomonadidae</taxon>
        <taxon>Tritrichomonas</taxon>
    </lineage>
</organism>
<dbReference type="Proteomes" id="UP001470230">
    <property type="component" value="Unassembled WGS sequence"/>
</dbReference>
<gene>
    <name evidence="2" type="ORF">M9Y10_035552</name>
</gene>